<evidence type="ECO:0000313" key="1">
    <source>
        <dbReference type="EMBL" id="KII66499.1"/>
    </source>
</evidence>
<reference evidence="1 2" key="1">
    <citation type="journal article" date="2014" name="Genome Biol. Evol.">
        <title>The genome of the myxosporean Thelohanellus kitauei shows adaptations to nutrient acquisition within its fish host.</title>
        <authorList>
            <person name="Yang Y."/>
            <person name="Xiong J."/>
            <person name="Zhou Z."/>
            <person name="Huo F."/>
            <person name="Miao W."/>
            <person name="Ran C."/>
            <person name="Liu Y."/>
            <person name="Zhang J."/>
            <person name="Feng J."/>
            <person name="Wang M."/>
            <person name="Wang M."/>
            <person name="Wang L."/>
            <person name="Yao B."/>
        </authorList>
    </citation>
    <scope>NUCLEOTIDE SEQUENCE [LARGE SCALE GENOMIC DNA]</scope>
    <source>
        <strain evidence="1">Wuqing</strain>
    </source>
</reference>
<keyword evidence="2" id="KW-1185">Reference proteome</keyword>
<dbReference type="AlphaFoldDB" id="A0A0C2IM53"/>
<comment type="caution">
    <text evidence="1">The sequence shown here is derived from an EMBL/GenBank/DDBJ whole genome shotgun (WGS) entry which is preliminary data.</text>
</comment>
<proteinExistence type="predicted"/>
<protein>
    <submittedName>
        <fullName evidence="1">Uncharacterized protein</fullName>
    </submittedName>
</protein>
<sequence length="104" mass="11950">MASDVISYNIHLRHDELIKFLKNCCLKLIQKVHAINVCEFQLEIIHHTIDLSKILHLNFQRFNSVANYVTTKYQVYPVIIILKGSLTASCLDIAILCGENIPRN</sequence>
<dbReference type="EMBL" id="JWZT01003512">
    <property type="protein sequence ID" value="KII66499.1"/>
    <property type="molecule type" value="Genomic_DNA"/>
</dbReference>
<accession>A0A0C2IM53</accession>
<dbReference type="Proteomes" id="UP000031668">
    <property type="component" value="Unassembled WGS sequence"/>
</dbReference>
<organism evidence="1 2">
    <name type="scientific">Thelohanellus kitauei</name>
    <name type="common">Myxosporean</name>
    <dbReference type="NCBI Taxonomy" id="669202"/>
    <lineage>
        <taxon>Eukaryota</taxon>
        <taxon>Metazoa</taxon>
        <taxon>Cnidaria</taxon>
        <taxon>Myxozoa</taxon>
        <taxon>Myxosporea</taxon>
        <taxon>Bivalvulida</taxon>
        <taxon>Platysporina</taxon>
        <taxon>Myxobolidae</taxon>
        <taxon>Thelohanellus</taxon>
    </lineage>
</organism>
<evidence type="ECO:0000313" key="2">
    <source>
        <dbReference type="Proteomes" id="UP000031668"/>
    </source>
</evidence>
<gene>
    <name evidence="1" type="ORF">RF11_15958</name>
</gene>
<name>A0A0C2IM53_THEKT</name>